<dbReference type="RefSeq" id="WP_066601694.1">
    <property type="nucleotide sequence ID" value="NZ_CP014230.1"/>
</dbReference>
<keyword evidence="5 6" id="KW-0472">Membrane</keyword>
<dbReference type="PANTHER" id="PTHR10010">
    <property type="entry name" value="SOLUTE CARRIER FAMILY 34 SODIUM PHOSPHATE , MEMBER 2-RELATED"/>
    <property type="match status" value="1"/>
</dbReference>
<dbReference type="Pfam" id="PF01895">
    <property type="entry name" value="PhoU"/>
    <property type="match status" value="2"/>
</dbReference>
<keyword evidence="9" id="KW-1185">Reference proteome</keyword>
<dbReference type="Proteomes" id="UP000063964">
    <property type="component" value="Chromosome"/>
</dbReference>
<feature type="transmembrane region" description="Helical" evidence="6">
    <location>
        <begin position="101"/>
        <end position="123"/>
    </location>
</feature>
<dbReference type="Gene3D" id="1.20.58.220">
    <property type="entry name" value="Phosphate transport system protein phou homolog 2, domain 2"/>
    <property type="match status" value="1"/>
</dbReference>
<evidence type="ECO:0000256" key="2">
    <source>
        <dbReference type="ARBA" id="ARBA00022475"/>
    </source>
</evidence>
<dbReference type="InterPro" id="IPR038078">
    <property type="entry name" value="PhoU-like_sf"/>
</dbReference>
<dbReference type="EMBL" id="CP014230">
    <property type="protein sequence ID" value="AMD91721.1"/>
    <property type="molecule type" value="Genomic_DNA"/>
</dbReference>
<evidence type="ECO:0000313" key="9">
    <source>
        <dbReference type="Proteomes" id="UP000063964"/>
    </source>
</evidence>
<evidence type="ECO:0000256" key="5">
    <source>
        <dbReference type="ARBA" id="ARBA00023136"/>
    </source>
</evidence>
<feature type="domain" description="PhoU" evidence="7">
    <location>
        <begin position="363"/>
        <end position="443"/>
    </location>
</feature>
<dbReference type="NCBIfam" id="TIGR00704">
    <property type="entry name" value="NaPi_cotrn_rel"/>
    <property type="match status" value="1"/>
</dbReference>
<dbReference type="AlphaFoldDB" id="A0A0X8JN02"/>
<evidence type="ECO:0000256" key="3">
    <source>
        <dbReference type="ARBA" id="ARBA00022692"/>
    </source>
</evidence>
<dbReference type="GO" id="GO:0044341">
    <property type="term" value="P:sodium-dependent phosphate transport"/>
    <property type="evidence" value="ECO:0007669"/>
    <property type="project" value="InterPro"/>
</dbReference>
<dbReference type="OrthoDB" id="9763003at2"/>
<feature type="transmembrane region" description="Helical" evidence="6">
    <location>
        <begin position="67"/>
        <end position="89"/>
    </location>
</feature>
<dbReference type="GO" id="GO:0005886">
    <property type="term" value="C:plasma membrane"/>
    <property type="evidence" value="ECO:0007669"/>
    <property type="project" value="UniProtKB-SubCell"/>
</dbReference>
<dbReference type="NCBIfam" id="NF037997">
    <property type="entry name" value="Na_Pi_symport"/>
    <property type="match status" value="1"/>
</dbReference>
<protein>
    <submittedName>
        <fullName evidence="8">Transporter</fullName>
    </submittedName>
</protein>
<name>A0A0X8JN02_9BACT</name>
<dbReference type="PANTHER" id="PTHR10010:SF46">
    <property type="entry name" value="SODIUM-DEPENDENT PHOSPHATE TRANSPORT PROTEIN 2B"/>
    <property type="match status" value="1"/>
</dbReference>
<keyword evidence="3 6" id="KW-0812">Transmembrane</keyword>
<evidence type="ECO:0000256" key="6">
    <source>
        <dbReference type="SAM" id="Phobius"/>
    </source>
</evidence>
<evidence type="ECO:0000313" key="8">
    <source>
        <dbReference type="EMBL" id="AMD91721.1"/>
    </source>
</evidence>
<dbReference type="KEGG" id="doa:AXF15_00380"/>
<dbReference type="InterPro" id="IPR026022">
    <property type="entry name" value="PhoU_dom"/>
</dbReference>
<feature type="transmembrane region" description="Helical" evidence="6">
    <location>
        <begin position="6"/>
        <end position="23"/>
    </location>
</feature>
<evidence type="ECO:0000259" key="7">
    <source>
        <dbReference type="Pfam" id="PF01895"/>
    </source>
</evidence>
<evidence type="ECO:0000256" key="1">
    <source>
        <dbReference type="ARBA" id="ARBA00004651"/>
    </source>
</evidence>
<feature type="transmembrane region" description="Helical" evidence="6">
    <location>
        <begin position="168"/>
        <end position="190"/>
    </location>
</feature>
<feature type="transmembrane region" description="Helical" evidence="6">
    <location>
        <begin position="249"/>
        <end position="267"/>
    </location>
</feature>
<organism evidence="8 9">
    <name type="scientific">Desulfomicrobium orale DSM 12838</name>
    <dbReference type="NCBI Taxonomy" id="888061"/>
    <lineage>
        <taxon>Bacteria</taxon>
        <taxon>Pseudomonadati</taxon>
        <taxon>Thermodesulfobacteriota</taxon>
        <taxon>Desulfovibrionia</taxon>
        <taxon>Desulfovibrionales</taxon>
        <taxon>Desulfomicrobiaceae</taxon>
        <taxon>Desulfomicrobium</taxon>
    </lineage>
</organism>
<dbReference type="SUPFAM" id="SSF109755">
    <property type="entry name" value="PhoU-like"/>
    <property type="match status" value="1"/>
</dbReference>
<dbReference type="GO" id="GO:0005436">
    <property type="term" value="F:sodium:phosphate symporter activity"/>
    <property type="evidence" value="ECO:0007669"/>
    <property type="project" value="InterPro"/>
</dbReference>
<evidence type="ECO:0000256" key="4">
    <source>
        <dbReference type="ARBA" id="ARBA00022989"/>
    </source>
</evidence>
<dbReference type="InterPro" id="IPR004633">
    <property type="entry name" value="NaPi_cotrn-rel/YqeW-like"/>
</dbReference>
<dbReference type="STRING" id="888061.AXF15_00380"/>
<proteinExistence type="predicted"/>
<reference evidence="9" key="1">
    <citation type="submission" date="2016-02" db="EMBL/GenBank/DDBJ databases">
        <authorList>
            <person name="Holder M.E."/>
            <person name="Ajami N.J."/>
            <person name="Petrosino J.F."/>
        </authorList>
    </citation>
    <scope>NUCLEOTIDE SEQUENCE [LARGE SCALE GENOMIC DNA]</scope>
    <source>
        <strain evidence="9">DSM 12838</strain>
    </source>
</reference>
<feature type="transmembrane region" description="Helical" evidence="6">
    <location>
        <begin position="130"/>
        <end position="148"/>
    </location>
</feature>
<sequence length="557" mass="61126">MIHVLIQTLGGLGLFVLGMKLMTEGLQMAAGNRIRNILKAVSDNRLVGFATGAAVTAMVQSSSATTVMLISFVSAGLMTLTQAVGVILGCNVGTTMTAQLIAFKLSDLALPAIAIGVPLNYFGTRKKYRYLGEIILGFGLLFFGMTVMGDGLKPLRSDPAFISFFTRFDASTVGGLLLCVATGAGLTIVVQSSSATIGLTMAFATQGLIGFPAAMALILGENIGTTITAELATIGSASINAYRAARAHTMFNVFGVCMMLLIFPWFLRGIEWVTLMMAGGHAWDVQAGGEYPYMARYLANGHTLFNLVNALIFLIFLPFLIRVAILLSPRDRSEGDELFRLPVFEPNAEDNSVAALARTRGELQRMSRIVHEAYLNALECLEKRDPQTIRRRQRFENHIDEMHKLITTFLAKVMQTGLNEEDSAEISAQMRLANTLERIGDAVEVLGLLCEEIVEKELNFSEDAWIDFYNISARVDEFLKMTMHGLENEPENLLEEAGKAEEVIDAMRERMRDAHIERLKVGKCGIEGGLAFINLLARLEKIGDHCYTIARTVTRNR</sequence>
<keyword evidence="4 6" id="KW-1133">Transmembrane helix</keyword>
<dbReference type="Pfam" id="PF02690">
    <property type="entry name" value="Na_Pi_cotrans"/>
    <property type="match status" value="2"/>
</dbReference>
<keyword evidence="2" id="KW-1003">Cell membrane</keyword>
<dbReference type="InterPro" id="IPR003841">
    <property type="entry name" value="Na/Pi_transpt"/>
</dbReference>
<feature type="domain" description="PhoU" evidence="7">
    <location>
        <begin position="472"/>
        <end position="553"/>
    </location>
</feature>
<feature type="transmembrane region" description="Helical" evidence="6">
    <location>
        <begin position="197"/>
        <end position="217"/>
    </location>
</feature>
<accession>A0A0X8JN02</accession>
<comment type="subcellular location">
    <subcellularLocation>
        <location evidence="1">Cell membrane</location>
        <topology evidence="1">Multi-pass membrane protein</topology>
    </subcellularLocation>
</comment>
<feature type="transmembrane region" description="Helical" evidence="6">
    <location>
        <begin position="304"/>
        <end position="325"/>
    </location>
</feature>
<gene>
    <name evidence="8" type="ORF">AXF15_00380</name>
</gene>